<keyword evidence="5" id="KW-1185">Reference proteome</keyword>
<protein>
    <recommendedName>
        <fullName evidence="3">SMP-30/Gluconolactonase/LRE-like region domain-containing protein</fullName>
    </recommendedName>
</protein>
<dbReference type="OrthoDB" id="186217at2759"/>
<reference evidence="4 5" key="1">
    <citation type="submission" date="2017-03" db="EMBL/GenBank/DDBJ databases">
        <title>WGS assembly of Porphyra umbilicalis.</title>
        <authorList>
            <person name="Brawley S.H."/>
            <person name="Blouin N.A."/>
            <person name="Ficko-Blean E."/>
            <person name="Wheeler G.L."/>
            <person name="Lohr M."/>
            <person name="Goodson H.V."/>
            <person name="Jenkins J.W."/>
            <person name="Blaby-Haas C.E."/>
            <person name="Helliwell K.E."/>
            <person name="Chan C."/>
            <person name="Marriage T."/>
            <person name="Bhattacharya D."/>
            <person name="Klein A.S."/>
            <person name="Badis Y."/>
            <person name="Brodie J."/>
            <person name="Cao Y."/>
            <person name="Collen J."/>
            <person name="Dittami S.M."/>
            <person name="Gachon C.M."/>
            <person name="Green B.R."/>
            <person name="Karpowicz S."/>
            <person name="Kim J.W."/>
            <person name="Kudahl U."/>
            <person name="Lin S."/>
            <person name="Michel G."/>
            <person name="Mittag M."/>
            <person name="Olson B.J."/>
            <person name="Pangilinan J."/>
            <person name="Peng Y."/>
            <person name="Qiu H."/>
            <person name="Shu S."/>
            <person name="Singer J.T."/>
            <person name="Smith A.G."/>
            <person name="Sprecher B.N."/>
            <person name="Wagner V."/>
            <person name="Wang W."/>
            <person name="Wang Z.-Y."/>
            <person name="Yan J."/>
            <person name="Yarish C."/>
            <person name="Zoeuner-Riek S."/>
            <person name="Zhuang Y."/>
            <person name="Zou Y."/>
            <person name="Lindquist E.A."/>
            <person name="Grimwood J."/>
            <person name="Barry K."/>
            <person name="Rokhsar D.S."/>
            <person name="Schmutz J."/>
            <person name="Stiller J.W."/>
            <person name="Grossman A.R."/>
            <person name="Prochnik S.E."/>
        </authorList>
    </citation>
    <scope>NUCLEOTIDE SEQUENCE [LARGE SCALE GENOMIC DNA]</scope>
    <source>
        <strain evidence="4">4086291</strain>
    </source>
</reference>
<evidence type="ECO:0000313" key="5">
    <source>
        <dbReference type="Proteomes" id="UP000218209"/>
    </source>
</evidence>
<organism evidence="4 5">
    <name type="scientific">Porphyra umbilicalis</name>
    <name type="common">Purple laver</name>
    <name type="synonym">Red alga</name>
    <dbReference type="NCBI Taxonomy" id="2786"/>
    <lineage>
        <taxon>Eukaryota</taxon>
        <taxon>Rhodophyta</taxon>
        <taxon>Bangiophyceae</taxon>
        <taxon>Bangiales</taxon>
        <taxon>Bangiaceae</taxon>
        <taxon>Porphyra</taxon>
    </lineage>
</organism>
<dbReference type="Pfam" id="PF08450">
    <property type="entry name" value="SGL"/>
    <property type="match status" value="1"/>
</dbReference>
<gene>
    <name evidence="4" type="ORF">BU14_1215s0001</name>
</gene>
<name>A0A1X6NMC9_PORUM</name>
<dbReference type="Gene3D" id="2.120.10.30">
    <property type="entry name" value="TolB, C-terminal domain"/>
    <property type="match status" value="1"/>
</dbReference>
<feature type="region of interest" description="Disordered" evidence="2">
    <location>
        <begin position="1"/>
        <end position="23"/>
    </location>
</feature>
<feature type="region of interest" description="Disordered" evidence="2">
    <location>
        <begin position="308"/>
        <end position="329"/>
    </location>
</feature>
<dbReference type="InterPro" id="IPR011042">
    <property type="entry name" value="6-blade_b-propeller_TolB-like"/>
</dbReference>
<evidence type="ECO:0000313" key="4">
    <source>
        <dbReference type="EMBL" id="OSX69748.1"/>
    </source>
</evidence>
<sequence>MSAPPPPSGGAMERIRAPPFPPRRRRAGHLSVVLVAAAAAAVAAVLGTAPNSVAGLPPPPPSPPWLAPRPAVSPKWIFPAPAAPVRLSDADFAEGPLPYPSAGVILFTDIPASKIRAYHPSTGKTTTWWAESGGANGLAWAPDGRLAVCQHVKRRIVLVSPGDPDRSEEVLLTHYRGRRLNSPNDIVWDEDGGFYFSDPPFGLRGQDKDPAKVLPFNGVYYMPPRRTGEALAAWRARLTLIDDRLPRPNGVALLDGALLVGDSALGGWYAYRRVNSRGGTGVRGWGRYGPAKKGWERRHLLTPRAPSTATARVGQRRGPLRRKKPSGVDGLTVVPARGDTGDRVYASGVGGVWVMDGRLRALGLFPTPGNAKQVTNVAVGGGWLYMTTDEGLWRVRVSG</sequence>
<feature type="domain" description="SMP-30/Gluconolactonase/LRE-like region" evidence="3">
    <location>
        <begin position="92"/>
        <end position="271"/>
    </location>
</feature>
<proteinExistence type="predicted"/>
<dbReference type="InterPro" id="IPR051262">
    <property type="entry name" value="SMP-30/CGR1_Lactonase"/>
</dbReference>
<dbReference type="GO" id="GO:0016787">
    <property type="term" value="F:hydrolase activity"/>
    <property type="evidence" value="ECO:0007669"/>
    <property type="project" value="UniProtKB-KW"/>
</dbReference>
<dbReference type="Proteomes" id="UP000218209">
    <property type="component" value="Unassembled WGS sequence"/>
</dbReference>
<evidence type="ECO:0000259" key="3">
    <source>
        <dbReference type="Pfam" id="PF08450"/>
    </source>
</evidence>
<dbReference type="EMBL" id="KV919418">
    <property type="protein sequence ID" value="OSX69748.1"/>
    <property type="molecule type" value="Genomic_DNA"/>
</dbReference>
<feature type="compositionally biased region" description="Basic residues" evidence="2">
    <location>
        <begin position="314"/>
        <end position="325"/>
    </location>
</feature>
<dbReference type="SUPFAM" id="SSF63829">
    <property type="entry name" value="Calcium-dependent phosphotriesterase"/>
    <property type="match status" value="1"/>
</dbReference>
<accession>A0A1X6NMC9</accession>
<dbReference type="PANTHER" id="PTHR47572:SF4">
    <property type="entry name" value="LACTONASE DRP35"/>
    <property type="match status" value="1"/>
</dbReference>
<dbReference type="PANTHER" id="PTHR47572">
    <property type="entry name" value="LIPOPROTEIN-RELATED"/>
    <property type="match status" value="1"/>
</dbReference>
<keyword evidence="1" id="KW-0378">Hydrolase</keyword>
<dbReference type="AlphaFoldDB" id="A0A1X6NMC9"/>
<dbReference type="InterPro" id="IPR013658">
    <property type="entry name" value="SGL"/>
</dbReference>
<evidence type="ECO:0000256" key="2">
    <source>
        <dbReference type="SAM" id="MobiDB-lite"/>
    </source>
</evidence>
<evidence type="ECO:0000256" key="1">
    <source>
        <dbReference type="ARBA" id="ARBA00022801"/>
    </source>
</evidence>